<gene>
    <name evidence="1" type="ORF">AN936_22255</name>
</gene>
<accession>A0A0N9UC10</accession>
<sequence length="71" mass="7853">MFPDGTPPFRITLAAKSVPDPFVEKRPGRDSVAQPVEQMLGNVEIEIGAVVPKTDAQNRSISIERRALDHR</sequence>
<dbReference type="Proteomes" id="UP000058074">
    <property type="component" value="Chromosome"/>
</dbReference>
<dbReference type="AlphaFoldDB" id="A0A0N9UC10"/>
<dbReference type="EMBL" id="CP012700">
    <property type="protein sequence ID" value="ALH82976.1"/>
    <property type="molecule type" value="Genomic_DNA"/>
</dbReference>
<organism evidence="1 2">
    <name type="scientific">Sphingopyxis macrogoltabida</name>
    <name type="common">Sphingomonas macrogoltabidus</name>
    <dbReference type="NCBI Taxonomy" id="33050"/>
    <lineage>
        <taxon>Bacteria</taxon>
        <taxon>Pseudomonadati</taxon>
        <taxon>Pseudomonadota</taxon>
        <taxon>Alphaproteobacteria</taxon>
        <taxon>Sphingomonadales</taxon>
        <taxon>Sphingomonadaceae</taxon>
        <taxon>Sphingopyxis</taxon>
    </lineage>
</organism>
<evidence type="ECO:0000313" key="1">
    <source>
        <dbReference type="EMBL" id="ALH82976.1"/>
    </source>
</evidence>
<proteinExistence type="predicted"/>
<name>A0A0N9UC10_SPHMC</name>
<dbReference type="KEGG" id="smag:AN936_22255"/>
<evidence type="ECO:0000313" key="2">
    <source>
        <dbReference type="Proteomes" id="UP000058074"/>
    </source>
</evidence>
<protein>
    <submittedName>
        <fullName evidence="1">Uncharacterized protein</fullName>
    </submittedName>
</protein>
<reference evidence="1 2" key="1">
    <citation type="journal article" date="2015" name="Genome Announc.">
        <title>Complete Genome Sequence of Polypropylene Glycol- and Polyethylene Glycol-Degrading Sphingopyxis macrogoltabida Strain EY-1.</title>
        <authorList>
            <person name="Ohtsubo Y."/>
            <person name="Nagata Y."/>
            <person name="Numata M."/>
            <person name="Tsuchikane K."/>
            <person name="Hosoyama A."/>
            <person name="Yamazoe A."/>
            <person name="Tsuda M."/>
            <person name="Fujita N."/>
            <person name="Kawai F."/>
        </authorList>
    </citation>
    <scope>NUCLEOTIDE SEQUENCE [LARGE SCALE GENOMIC DNA]</scope>
    <source>
        <strain evidence="1 2">EY-1</strain>
    </source>
</reference>